<keyword evidence="4" id="KW-0812">Transmembrane</keyword>
<feature type="transmembrane region" description="Helical" evidence="4">
    <location>
        <begin position="12"/>
        <end position="34"/>
    </location>
</feature>
<keyword evidence="4" id="KW-0472">Membrane</keyword>
<dbReference type="RefSeq" id="WP_094572873.1">
    <property type="nucleotide sequence ID" value="NZ_CP022743.1"/>
</dbReference>
<gene>
    <name evidence="6" type="ORF">MuYL_1367</name>
</gene>
<evidence type="ECO:0000256" key="3">
    <source>
        <dbReference type="ARBA" id="ARBA00023163"/>
    </source>
</evidence>
<dbReference type="EMBL" id="CP022743">
    <property type="protein sequence ID" value="ASU33265.1"/>
    <property type="molecule type" value="Genomic_DNA"/>
</dbReference>
<name>A0A223NTP5_9SPHI</name>
<dbReference type="KEGG" id="muc:MuYL_1367"/>
<evidence type="ECO:0000259" key="5">
    <source>
        <dbReference type="PROSITE" id="PS50043"/>
    </source>
</evidence>
<dbReference type="AlphaFoldDB" id="A0A223NTP5"/>
<dbReference type="SMART" id="SM00421">
    <property type="entry name" value="HTH_LUXR"/>
    <property type="match status" value="1"/>
</dbReference>
<dbReference type="PROSITE" id="PS50043">
    <property type="entry name" value="HTH_LUXR_2"/>
    <property type="match status" value="1"/>
</dbReference>
<dbReference type="GO" id="GO:0003677">
    <property type="term" value="F:DNA binding"/>
    <property type="evidence" value="ECO:0007669"/>
    <property type="project" value="UniProtKB-KW"/>
</dbReference>
<feature type="domain" description="HTH luxR-type" evidence="5">
    <location>
        <begin position="88"/>
        <end position="152"/>
    </location>
</feature>
<dbReference type="InterPro" id="IPR036388">
    <property type="entry name" value="WH-like_DNA-bd_sf"/>
</dbReference>
<evidence type="ECO:0000256" key="2">
    <source>
        <dbReference type="ARBA" id="ARBA00023125"/>
    </source>
</evidence>
<keyword evidence="2" id="KW-0238">DNA-binding</keyword>
<evidence type="ECO:0000313" key="7">
    <source>
        <dbReference type="Proteomes" id="UP000215002"/>
    </source>
</evidence>
<evidence type="ECO:0000256" key="1">
    <source>
        <dbReference type="ARBA" id="ARBA00023015"/>
    </source>
</evidence>
<evidence type="ECO:0000256" key="4">
    <source>
        <dbReference type="SAM" id="Phobius"/>
    </source>
</evidence>
<sequence>MSITARNRQITIYGIALAALIILLKWAELRYILVDRQLETYAGIIAVIFTLLGVWLALKLRKPKVETLIVERQIFAPDGSAFVLNERELKRINMSKRELEVLKLMAEGLSNREIAESLFVSLNTIKTHTAQIFEKLEVKRRTQAVDMGKKLSLIP</sequence>
<dbReference type="Gene3D" id="1.10.10.10">
    <property type="entry name" value="Winged helix-like DNA-binding domain superfamily/Winged helix DNA-binding domain"/>
    <property type="match status" value="1"/>
</dbReference>
<organism evidence="6 7">
    <name type="scientific">Mucilaginibacter xinganensis</name>
    <dbReference type="NCBI Taxonomy" id="1234841"/>
    <lineage>
        <taxon>Bacteria</taxon>
        <taxon>Pseudomonadati</taxon>
        <taxon>Bacteroidota</taxon>
        <taxon>Sphingobacteriia</taxon>
        <taxon>Sphingobacteriales</taxon>
        <taxon>Sphingobacteriaceae</taxon>
        <taxon>Mucilaginibacter</taxon>
    </lineage>
</organism>
<dbReference type="PANTHER" id="PTHR44688">
    <property type="entry name" value="DNA-BINDING TRANSCRIPTIONAL ACTIVATOR DEVR_DOSR"/>
    <property type="match status" value="1"/>
</dbReference>
<keyword evidence="4" id="KW-1133">Transmembrane helix</keyword>
<dbReference type="SUPFAM" id="SSF46894">
    <property type="entry name" value="C-terminal effector domain of the bipartite response regulators"/>
    <property type="match status" value="1"/>
</dbReference>
<dbReference type="PANTHER" id="PTHR44688:SF16">
    <property type="entry name" value="DNA-BINDING TRANSCRIPTIONAL ACTIVATOR DEVR_DOSR"/>
    <property type="match status" value="1"/>
</dbReference>
<keyword evidence="7" id="KW-1185">Reference proteome</keyword>
<dbReference type="OrthoDB" id="9807565at2"/>
<dbReference type="Proteomes" id="UP000215002">
    <property type="component" value="Chromosome"/>
</dbReference>
<accession>A0A223NTP5</accession>
<evidence type="ECO:0000313" key="6">
    <source>
        <dbReference type="EMBL" id="ASU33265.1"/>
    </source>
</evidence>
<dbReference type="InterPro" id="IPR016032">
    <property type="entry name" value="Sig_transdc_resp-reg_C-effctor"/>
</dbReference>
<dbReference type="Pfam" id="PF00196">
    <property type="entry name" value="GerE"/>
    <property type="match status" value="1"/>
</dbReference>
<dbReference type="CDD" id="cd06170">
    <property type="entry name" value="LuxR_C_like"/>
    <property type="match status" value="1"/>
</dbReference>
<keyword evidence="3" id="KW-0804">Transcription</keyword>
<dbReference type="InterPro" id="IPR000792">
    <property type="entry name" value="Tscrpt_reg_LuxR_C"/>
</dbReference>
<feature type="transmembrane region" description="Helical" evidence="4">
    <location>
        <begin position="40"/>
        <end position="58"/>
    </location>
</feature>
<proteinExistence type="predicted"/>
<keyword evidence="1" id="KW-0805">Transcription regulation</keyword>
<dbReference type="GO" id="GO:0006355">
    <property type="term" value="P:regulation of DNA-templated transcription"/>
    <property type="evidence" value="ECO:0007669"/>
    <property type="project" value="InterPro"/>
</dbReference>
<reference evidence="6 7" key="1">
    <citation type="submission" date="2017-08" db="EMBL/GenBank/DDBJ databases">
        <title>Complete genome sequence of Mucilaginibacter sp. strain BJC16-A31.</title>
        <authorList>
            <consortium name="Henan University of Science and Technology"/>
            <person name="You X."/>
        </authorList>
    </citation>
    <scope>NUCLEOTIDE SEQUENCE [LARGE SCALE GENOMIC DNA]</scope>
    <source>
        <strain evidence="6 7">BJC16-A31</strain>
    </source>
</reference>
<dbReference type="PRINTS" id="PR00038">
    <property type="entry name" value="HTHLUXR"/>
</dbReference>
<protein>
    <submittedName>
        <fullName evidence="6">Helix-turn-helix transcriptional regulator</fullName>
    </submittedName>
</protein>